<evidence type="ECO:0000256" key="2">
    <source>
        <dbReference type="ARBA" id="ARBA00023002"/>
    </source>
</evidence>
<reference evidence="5 6" key="1">
    <citation type="submission" date="2024-02" db="EMBL/GenBank/DDBJ databases">
        <title>Lysinimicrobium sediminis NBRC 112286.</title>
        <authorList>
            <person name="Ichikawa N."/>
            <person name="Katano-Makiyama Y."/>
            <person name="Hidaka K."/>
        </authorList>
    </citation>
    <scope>NUCLEOTIDE SEQUENCE [LARGE SCALE GENOMIC DNA]</scope>
    <source>
        <strain evidence="5 6">NBRC 112286</strain>
    </source>
</reference>
<evidence type="ECO:0000259" key="4">
    <source>
        <dbReference type="Pfam" id="PF02525"/>
    </source>
</evidence>
<comment type="similarity">
    <text evidence="1">Belongs to the NAD(P)H dehydrogenase (quinone) family.</text>
</comment>
<accession>A0ABP9WGA7</accession>
<dbReference type="EMBL" id="BAABRR010000005">
    <property type="protein sequence ID" value="GAA5518856.1"/>
    <property type="molecule type" value="Genomic_DNA"/>
</dbReference>
<evidence type="ECO:0000256" key="3">
    <source>
        <dbReference type="SAM" id="MobiDB-lite"/>
    </source>
</evidence>
<feature type="region of interest" description="Disordered" evidence="3">
    <location>
        <begin position="194"/>
        <end position="228"/>
    </location>
</feature>
<feature type="domain" description="Flavodoxin-like fold" evidence="4">
    <location>
        <begin position="3"/>
        <end position="176"/>
    </location>
</feature>
<evidence type="ECO:0000256" key="1">
    <source>
        <dbReference type="ARBA" id="ARBA00006252"/>
    </source>
</evidence>
<protein>
    <submittedName>
        <fullName evidence="5">FMN-dependent NADH-azoreductase</fullName>
    </submittedName>
</protein>
<sequence length="228" mass="25387">MSTIAVVIGHPLPGTLTSRLAHAYAEAARAHADVTVLDLSQHSFALNPATREDLRAPGGGIGHLDEPVTAMIDALRDADHLAFFYPQWWGTYPAVFKAFVDRAILSGVAFEYRDRLPRRLWTGKTARLTTTMDSPRWWNAIIYRDAMIASMRWATLWFVGVKTVGVRRLPEVRRASDARRERWITQAARDGERDGRRVAARTRARTQGNDAGVAYAETAPEFPASSVG</sequence>
<dbReference type="Gene3D" id="3.40.50.360">
    <property type="match status" value="1"/>
</dbReference>
<dbReference type="PANTHER" id="PTHR10204:SF34">
    <property type="entry name" value="NAD(P)H DEHYDROGENASE [QUINONE] 1 ISOFORM 1"/>
    <property type="match status" value="1"/>
</dbReference>
<dbReference type="InterPro" id="IPR029039">
    <property type="entry name" value="Flavoprotein-like_sf"/>
</dbReference>
<dbReference type="Proteomes" id="UP001426770">
    <property type="component" value="Unassembled WGS sequence"/>
</dbReference>
<organism evidence="5 6">
    <name type="scientific">Demequina sediminis</name>
    <dbReference type="NCBI Taxonomy" id="1930058"/>
    <lineage>
        <taxon>Bacteria</taxon>
        <taxon>Bacillati</taxon>
        <taxon>Actinomycetota</taxon>
        <taxon>Actinomycetes</taxon>
        <taxon>Micrococcales</taxon>
        <taxon>Demequinaceae</taxon>
        <taxon>Demequina</taxon>
    </lineage>
</organism>
<evidence type="ECO:0000313" key="5">
    <source>
        <dbReference type="EMBL" id="GAA5518856.1"/>
    </source>
</evidence>
<evidence type="ECO:0000313" key="6">
    <source>
        <dbReference type="Proteomes" id="UP001426770"/>
    </source>
</evidence>
<comment type="caution">
    <text evidence="5">The sequence shown here is derived from an EMBL/GenBank/DDBJ whole genome shotgun (WGS) entry which is preliminary data.</text>
</comment>
<name>A0ABP9WGA7_9MICO</name>
<dbReference type="Pfam" id="PF02525">
    <property type="entry name" value="Flavodoxin_2"/>
    <property type="match status" value="1"/>
</dbReference>
<dbReference type="InterPro" id="IPR051545">
    <property type="entry name" value="NAD(P)H_dehydrogenase_qn"/>
</dbReference>
<dbReference type="InterPro" id="IPR003680">
    <property type="entry name" value="Flavodoxin_fold"/>
</dbReference>
<keyword evidence="6" id="KW-1185">Reference proteome</keyword>
<dbReference type="SUPFAM" id="SSF52218">
    <property type="entry name" value="Flavoproteins"/>
    <property type="match status" value="1"/>
</dbReference>
<gene>
    <name evidence="5" type="primary">azoR</name>
    <name evidence="5" type="ORF">Lsed01_01290</name>
</gene>
<dbReference type="PANTHER" id="PTHR10204">
    <property type="entry name" value="NAD P H OXIDOREDUCTASE-RELATED"/>
    <property type="match status" value="1"/>
</dbReference>
<keyword evidence="2" id="KW-0560">Oxidoreductase</keyword>
<proteinExistence type="inferred from homology"/>
<dbReference type="RefSeq" id="WP_286216466.1">
    <property type="nucleotide sequence ID" value="NZ_AP027736.1"/>
</dbReference>